<accession>A0ABT7YE50</accession>
<feature type="transmembrane region" description="Helical" evidence="7">
    <location>
        <begin position="234"/>
        <end position="254"/>
    </location>
</feature>
<keyword evidence="6 7" id="KW-0472">Membrane</keyword>
<comment type="caution">
    <text evidence="8">The sequence shown here is derived from an EMBL/GenBank/DDBJ whole genome shotgun (WGS) entry which is preliminary data.</text>
</comment>
<evidence type="ECO:0000256" key="3">
    <source>
        <dbReference type="ARBA" id="ARBA00022475"/>
    </source>
</evidence>
<evidence type="ECO:0000256" key="5">
    <source>
        <dbReference type="ARBA" id="ARBA00022989"/>
    </source>
</evidence>
<keyword evidence="5 7" id="KW-1133">Transmembrane helix</keyword>
<keyword evidence="4 7" id="KW-0812">Transmembrane</keyword>
<keyword evidence="9" id="KW-1185">Reference proteome</keyword>
<evidence type="ECO:0000256" key="1">
    <source>
        <dbReference type="ARBA" id="ARBA00004651"/>
    </source>
</evidence>
<dbReference type="RefSeq" id="WP_290000479.1">
    <property type="nucleotide sequence ID" value="NZ_JAUEPH010000004.1"/>
</dbReference>
<feature type="transmembrane region" description="Helical" evidence="7">
    <location>
        <begin position="44"/>
        <end position="68"/>
    </location>
</feature>
<proteinExistence type="inferred from homology"/>
<evidence type="ECO:0000256" key="6">
    <source>
        <dbReference type="ARBA" id="ARBA00023136"/>
    </source>
</evidence>
<protein>
    <submittedName>
        <fullName evidence="8">Lipopolysaccharide biosynthesis protein</fullName>
    </submittedName>
</protein>
<feature type="transmembrane region" description="Helical" evidence="7">
    <location>
        <begin position="80"/>
        <end position="102"/>
    </location>
</feature>
<gene>
    <name evidence="8" type="ORF">QVH07_11410</name>
</gene>
<feature type="transmembrane region" description="Helical" evidence="7">
    <location>
        <begin position="211"/>
        <end position="228"/>
    </location>
</feature>
<feature type="transmembrane region" description="Helical" evidence="7">
    <location>
        <begin position="445"/>
        <end position="464"/>
    </location>
</feature>
<keyword evidence="3" id="KW-1003">Cell membrane</keyword>
<feature type="transmembrane region" description="Helical" evidence="7">
    <location>
        <begin position="12"/>
        <end position="38"/>
    </location>
</feature>
<evidence type="ECO:0000256" key="7">
    <source>
        <dbReference type="SAM" id="Phobius"/>
    </source>
</evidence>
<organism evidence="8 9">
    <name type="scientific">Algoriphagus sediminis</name>
    <dbReference type="NCBI Taxonomy" id="3057113"/>
    <lineage>
        <taxon>Bacteria</taxon>
        <taxon>Pseudomonadati</taxon>
        <taxon>Bacteroidota</taxon>
        <taxon>Cytophagia</taxon>
        <taxon>Cytophagales</taxon>
        <taxon>Cyclobacteriaceae</taxon>
        <taxon>Algoriphagus</taxon>
    </lineage>
</organism>
<feature type="transmembrane region" description="Helical" evidence="7">
    <location>
        <begin position="330"/>
        <end position="348"/>
    </location>
</feature>
<dbReference type="EMBL" id="JAUEPH010000004">
    <property type="protein sequence ID" value="MDN3204762.1"/>
    <property type="molecule type" value="Genomic_DNA"/>
</dbReference>
<evidence type="ECO:0000256" key="4">
    <source>
        <dbReference type="ARBA" id="ARBA00022692"/>
    </source>
</evidence>
<feature type="transmembrane region" description="Helical" evidence="7">
    <location>
        <begin position="417"/>
        <end position="439"/>
    </location>
</feature>
<feature type="transmembrane region" description="Helical" evidence="7">
    <location>
        <begin position="154"/>
        <end position="174"/>
    </location>
</feature>
<sequence>MTSQKKNILSGVFWNSVQVLINKSFAFIIKLVLARILFPEEFGLVGMAVVFTSFVGIFNDLGFGAALIQKKETKLKEAHFNTAFWTGVIWSLIIFQLMVFVVSPFAASFYDEPILAQIIPVLSLSILSGPINLVHKAKLYRSLKFKQIAFIENVSSVTSGVFALVLALMGAGVWSLVLNSLTTFIIAVPLYFRATYWLPKFQWSEKAFKEIFGFGVYTMGTGLANNVINKVDYLLIGKLLSASALGAYTLAFVLTDTFRSQLMSIMNKVMYPIYGKTQDDKSSMKRYYLNVVKYNSLVVNPLMGILFVLAQPIIFNFFGAKWSETVEPLQIISISVIFHMMVNSNTVLIRGMGKAKLEFLIQLFKALFLFLPAISIGVYYYGIVGAAYAILFNKIASVIIAQIYLKKLVDISFGELLDSLKVTLLSLLVSISMGEFLFHYLNLNFVITGILMLASYLIIVWMMMGSELKAQYSEIRMKKSFSYK</sequence>
<reference evidence="8" key="1">
    <citation type="submission" date="2023-06" db="EMBL/GenBank/DDBJ databases">
        <title>Robiginitalea aurantiacus sp. nov. and Algoriphagus sediminis sp. nov., isolated from coastal sediment.</title>
        <authorList>
            <person name="Zhou Z.Y."/>
            <person name="An J."/>
            <person name="Jia Y.W."/>
            <person name="Du Z.J."/>
        </authorList>
    </citation>
    <scope>NUCLEOTIDE SEQUENCE</scope>
    <source>
        <strain evidence="8">C2-7</strain>
    </source>
</reference>
<dbReference type="PANTHER" id="PTHR30250:SF10">
    <property type="entry name" value="LIPOPOLYSACCHARIDE BIOSYNTHESIS PROTEIN WZXC"/>
    <property type="match status" value="1"/>
</dbReference>
<dbReference type="Pfam" id="PF13440">
    <property type="entry name" value="Polysacc_synt_3"/>
    <property type="match status" value="1"/>
</dbReference>
<evidence type="ECO:0000256" key="2">
    <source>
        <dbReference type="ARBA" id="ARBA00007430"/>
    </source>
</evidence>
<feature type="transmembrane region" description="Helical" evidence="7">
    <location>
        <begin position="114"/>
        <end position="134"/>
    </location>
</feature>
<evidence type="ECO:0000313" key="9">
    <source>
        <dbReference type="Proteomes" id="UP001171916"/>
    </source>
</evidence>
<dbReference type="PANTHER" id="PTHR30250">
    <property type="entry name" value="PST FAMILY PREDICTED COLANIC ACID TRANSPORTER"/>
    <property type="match status" value="1"/>
</dbReference>
<feature type="transmembrane region" description="Helical" evidence="7">
    <location>
        <begin position="360"/>
        <end position="380"/>
    </location>
</feature>
<evidence type="ECO:0000313" key="8">
    <source>
        <dbReference type="EMBL" id="MDN3204762.1"/>
    </source>
</evidence>
<comment type="subcellular location">
    <subcellularLocation>
        <location evidence="1">Cell membrane</location>
        <topology evidence="1">Multi-pass membrane protein</topology>
    </subcellularLocation>
</comment>
<feature type="transmembrane region" description="Helical" evidence="7">
    <location>
        <begin position="294"/>
        <end position="318"/>
    </location>
</feature>
<comment type="similarity">
    <text evidence="2">Belongs to the polysaccharide synthase family.</text>
</comment>
<name>A0ABT7YE50_9BACT</name>
<dbReference type="Proteomes" id="UP001171916">
    <property type="component" value="Unassembled WGS sequence"/>
</dbReference>
<dbReference type="InterPro" id="IPR050833">
    <property type="entry name" value="Poly_Biosynth_Transport"/>
</dbReference>
<dbReference type="CDD" id="cd13127">
    <property type="entry name" value="MATE_tuaB_like"/>
    <property type="match status" value="1"/>
</dbReference>